<sequence>MCSKEPSIVLGIPGAWKDRSELVKSIALHSGGYLFAGKVLMHSESNTHFGLEVYDHDPTLVEKVRSGSMGQIPEDVLNAIQAHTFTLYLVSYETGRDVVERMVDAAVGLLESGGLAVKVEFAGFSVNAAQWREHALTKVAYSLYRSMVALVGDDTRHFTCGMSAFSLPDCSVQQGDLRTAFEVATEFCCYLMDESPALADGHTFSVPDGTERYRVSFEEHGFYPPGDMFHNPNGLWKLEPTSVP</sequence>
<dbReference type="Pfam" id="PF14080">
    <property type="entry name" value="DUF4261"/>
    <property type="match status" value="1"/>
</dbReference>
<reference evidence="2 3" key="1">
    <citation type="submission" date="2019-02" db="EMBL/GenBank/DDBJ databases">
        <title>Deep-cultivation of Planctomycetes and their phenomic and genomic characterization uncovers novel biology.</title>
        <authorList>
            <person name="Wiegand S."/>
            <person name="Jogler M."/>
            <person name="Boedeker C."/>
            <person name="Pinto D."/>
            <person name="Vollmers J."/>
            <person name="Rivas-Marin E."/>
            <person name="Kohn T."/>
            <person name="Peeters S.H."/>
            <person name="Heuer A."/>
            <person name="Rast P."/>
            <person name="Oberbeckmann S."/>
            <person name="Bunk B."/>
            <person name="Jeske O."/>
            <person name="Meyerdierks A."/>
            <person name="Storesund J.E."/>
            <person name="Kallscheuer N."/>
            <person name="Luecker S."/>
            <person name="Lage O.M."/>
            <person name="Pohl T."/>
            <person name="Merkel B.J."/>
            <person name="Hornburger P."/>
            <person name="Mueller R.-W."/>
            <person name="Bruemmer F."/>
            <person name="Labrenz M."/>
            <person name="Spormann A.M."/>
            <person name="Op den Camp H."/>
            <person name="Overmann J."/>
            <person name="Amann R."/>
            <person name="Jetten M.S.M."/>
            <person name="Mascher T."/>
            <person name="Medema M.H."/>
            <person name="Devos D.P."/>
            <person name="Kaster A.-K."/>
            <person name="Ovreas L."/>
            <person name="Rohde M."/>
            <person name="Galperin M.Y."/>
            <person name="Jogler C."/>
        </authorList>
    </citation>
    <scope>NUCLEOTIDE SEQUENCE [LARGE SCALE GENOMIC DNA]</scope>
    <source>
        <strain evidence="2 3">Spa11</strain>
    </source>
</reference>
<dbReference type="AlphaFoldDB" id="A0A518KB41"/>
<accession>A0A518KB41</accession>
<evidence type="ECO:0000313" key="2">
    <source>
        <dbReference type="EMBL" id="QDV75011.1"/>
    </source>
</evidence>
<gene>
    <name evidence="2" type="ORF">Spa11_32200</name>
</gene>
<protein>
    <recommendedName>
        <fullName evidence="1">DUF4261 domain-containing protein</fullName>
    </recommendedName>
</protein>
<proteinExistence type="predicted"/>
<organism evidence="2 3">
    <name type="scientific">Botrimarina mediterranea</name>
    <dbReference type="NCBI Taxonomy" id="2528022"/>
    <lineage>
        <taxon>Bacteria</taxon>
        <taxon>Pseudomonadati</taxon>
        <taxon>Planctomycetota</taxon>
        <taxon>Planctomycetia</taxon>
        <taxon>Pirellulales</taxon>
        <taxon>Lacipirellulaceae</taxon>
        <taxon>Botrimarina</taxon>
    </lineage>
</organism>
<dbReference type="EMBL" id="CP036349">
    <property type="protein sequence ID" value="QDV75011.1"/>
    <property type="molecule type" value="Genomic_DNA"/>
</dbReference>
<dbReference type="InterPro" id="IPR025357">
    <property type="entry name" value="DUF4261"/>
</dbReference>
<evidence type="ECO:0000313" key="3">
    <source>
        <dbReference type="Proteomes" id="UP000316426"/>
    </source>
</evidence>
<dbReference type="Proteomes" id="UP000316426">
    <property type="component" value="Chromosome"/>
</dbReference>
<name>A0A518KB41_9BACT</name>
<keyword evidence="3" id="KW-1185">Reference proteome</keyword>
<feature type="domain" description="DUF4261" evidence="1">
    <location>
        <begin position="159"/>
        <end position="225"/>
    </location>
</feature>
<dbReference type="KEGG" id="bmei:Spa11_32200"/>
<evidence type="ECO:0000259" key="1">
    <source>
        <dbReference type="Pfam" id="PF14080"/>
    </source>
</evidence>
<dbReference type="RefSeq" id="WP_145113935.1">
    <property type="nucleotide sequence ID" value="NZ_CP036349.1"/>
</dbReference>